<keyword evidence="1" id="KW-0347">Helicase</keyword>
<dbReference type="InterPro" id="IPR027417">
    <property type="entry name" value="P-loop_NTPase"/>
</dbReference>
<sequence>MWISESTGTDSKTGEPTFTICCNHGQIKLPPIKQPPALLEELLRTRWFRDTIRVYNSILAFTSIGMKMDYSVVHAPGPYTIQIQGQTHHRIGSLIPRQGQPPEHLQLYIFDTGNKIRNRLNAMGQTSTEGNLDETTLERLIEMIDENNCLAKIFRRARDYYESNGTEFNIKLLSDKGKGKEYDLPSTGEVAGLIVGDMSSTIGVRDIVVQFQSDTLQQICDDHPLYMSLQYPLLFPYGKYGFHPEIPLHLETGTSKTRQFLTIRQYYAAQIQTRLNQGMTLVKGGRLLHQYVVDVFTAIEEDRLRWARNNQDILRAGLYSNVLDAVSKGNTDAKIIGQRFILRPSFTGGPRYLVEKYHDAIAICREYENPDLFITMTANPNWREIKEHLERYGGNSPNDRPDIECRVFKMKLDQLLKDFKEGTFFKPYTAALHRIEFQKRGLPHAHILLWFGNSSRTLSAEEVDEIISAELPNKEEDPEAYNLVTKHMIHGPCGVINRKSPCMENNVCTKKYPRPYNDNTSIDISGYLLYRRRRNENKFVVKDGAILNNTFVVPHNVKLLKKYEAHINVEWCNRTSAVKYLFKYITKGVDRASVVIEKGNAATTSDTVPSGEPKERVIKQRNKIQDYIDARYLSACESMWRNFAFHIHKRKPSVEKLIIHLEGEHNITIKSIDNLGRVIHKPGIEKTVFTEWMVLCRRSAFARTLTYVQIPEYFLWNNSTKVWTERKKGKTIGRIVAVHPSASERYYLRILINKIKGPRSYDELKTFNDVKYPDFKSVCHARGYLDNDVEWHESMSEGARTASPFQIRDMFVTFLNNCFVASLKKLWEHSWKSMSENILHKRQRLLGHTNLELDEETLEQYTLIEVKKLMHMHDRSLSVIKEMPKIKPVLLKELGNSLWNQEMDYDVAEKDGKLFFVYGAWSTGKTFLYKTIISRLRSRKQIVLPIASSGIAALLLPNGRTAHSRFNIPLKLSEEKLCNIKPGTMLAELIEKTDLIIWDEAPMTHKHAFEALDKTLKDIMSMKNPPAKDQNFGGKIVLLGGDFRQILPVISQGSRADNVLASISHSYLWNSCHKFSLKTNMRFKQDEKEFSEWLLKVGEGRQESVQEDEDNGYHEQMIIVDNSLVQETKDESLKQVVDAAYGDVNKIKPSEGSYTDKAILTPRNDTVDEINAYTISKTDGESRDYYSYDSFEVSDTQSDQNDTLYAIEYLNSMEFPGFPSHKLTLKVGAPIMYLRNVNKKKGLCNGTRLILTHIGERMLKADIITGSHIGDEVLIPRIVLLHDETKLPFTLRRRQFPIRLCYAMTINKSQGQSLKEVILYLPRHVFAHGQLYVALSRVTSKAGLKIIKSGDSHPRKVKNIVYKVIFNRLHSHGSK</sequence>
<evidence type="ECO:0000256" key="1">
    <source>
        <dbReference type="RuleBase" id="RU363044"/>
    </source>
</evidence>
<comment type="cofactor">
    <cofactor evidence="1">
        <name>Mg(2+)</name>
        <dbReference type="ChEBI" id="CHEBI:18420"/>
    </cofactor>
</comment>
<evidence type="ECO:0000313" key="6">
    <source>
        <dbReference type="Proteomes" id="UP000032141"/>
    </source>
</evidence>
<feature type="domain" description="DNA helicase Pif1-like DEAD-box helicase" evidence="2">
    <location>
        <begin position="907"/>
        <end position="1107"/>
    </location>
</feature>
<keyword evidence="1" id="KW-0233">DNA recombination</keyword>
<keyword evidence="1" id="KW-0378">Hydrolase</keyword>
<protein>
    <recommendedName>
        <fullName evidence="1">ATP-dependent DNA helicase</fullName>
        <ecNumber evidence="1">5.6.2.3</ecNumber>
    </recommendedName>
</protein>
<keyword evidence="1" id="KW-0547">Nucleotide-binding</keyword>
<dbReference type="GO" id="GO:0005524">
    <property type="term" value="F:ATP binding"/>
    <property type="evidence" value="ECO:0007669"/>
    <property type="project" value="UniProtKB-KW"/>
</dbReference>
<dbReference type="PANTHER" id="PTHR10492:SF90">
    <property type="entry name" value="ATP-DEPENDENT DNA HELICASE"/>
    <property type="match status" value="1"/>
</dbReference>
<keyword evidence="1" id="KW-0227">DNA damage</keyword>
<dbReference type="GO" id="GO:0016887">
    <property type="term" value="F:ATP hydrolysis activity"/>
    <property type="evidence" value="ECO:0007669"/>
    <property type="project" value="RHEA"/>
</dbReference>
<dbReference type="Pfam" id="PF21530">
    <property type="entry name" value="Pif1_2B_dom"/>
    <property type="match status" value="1"/>
</dbReference>
<dbReference type="InterPro" id="IPR049163">
    <property type="entry name" value="Pif1-like_2B_dom"/>
</dbReference>
<evidence type="ECO:0000259" key="4">
    <source>
        <dbReference type="Pfam" id="PF21530"/>
    </source>
</evidence>
<dbReference type="Gramene" id="Bo9g078500.1">
    <property type="protein sequence ID" value="Bo9g078500.1"/>
    <property type="gene ID" value="Bo9g078500"/>
</dbReference>
<reference evidence="5" key="2">
    <citation type="submission" date="2015-03" db="UniProtKB">
        <authorList>
            <consortium name="EnsemblPlants"/>
        </authorList>
    </citation>
    <scope>IDENTIFICATION</scope>
</reference>
<feature type="domain" description="Helitron helicase-like" evidence="3">
    <location>
        <begin position="266"/>
        <end position="449"/>
    </location>
</feature>
<dbReference type="InterPro" id="IPR010285">
    <property type="entry name" value="DNA_helicase_pif1-like_DEAD"/>
</dbReference>
<evidence type="ECO:0000259" key="3">
    <source>
        <dbReference type="Pfam" id="PF14214"/>
    </source>
</evidence>
<dbReference type="GO" id="GO:0006281">
    <property type="term" value="P:DNA repair"/>
    <property type="evidence" value="ECO:0007669"/>
    <property type="project" value="UniProtKB-KW"/>
</dbReference>
<dbReference type="HOGENOM" id="CLU_001324_0_2_1"/>
<dbReference type="InterPro" id="IPR025476">
    <property type="entry name" value="Helitron_helicase-like"/>
</dbReference>
<dbReference type="Pfam" id="PF05970">
    <property type="entry name" value="PIF1"/>
    <property type="match status" value="1"/>
</dbReference>
<dbReference type="CDD" id="cd18809">
    <property type="entry name" value="SF1_C_RecD"/>
    <property type="match status" value="1"/>
</dbReference>
<keyword evidence="6" id="KW-1185">Reference proteome</keyword>
<dbReference type="Gene3D" id="3.40.50.300">
    <property type="entry name" value="P-loop containing nucleotide triphosphate hydrolases"/>
    <property type="match status" value="2"/>
</dbReference>
<evidence type="ECO:0000313" key="5">
    <source>
        <dbReference type="EnsemblPlants" id="Bo9g078500.1"/>
    </source>
</evidence>
<dbReference type="Pfam" id="PF14214">
    <property type="entry name" value="Helitron_like_N"/>
    <property type="match status" value="1"/>
</dbReference>
<dbReference type="SUPFAM" id="SSF52540">
    <property type="entry name" value="P-loop containing nucleoside triphosphate hydrolases"/>
    <property type="match status" value="2"/>
</dbReference>
<dbReference type="PANTHER" id="PTHR10492">
    <property type="match status" value="1"/>
</dbReference>
<proteinExistence type="inferred from homology"/>
<dbReference type="Proteomes" id="UP000032141">
    <property type="component" value="Chromosome C9"/>
</dbReference>
<dbReference type="EnsemblPlants" id="Bo9g078500.1">
    <property type="protein sequence ID" value="Bo9g078500.1"/>
    <property type="gene ID" value="Bo9g078500"/>
</dbReference>
<comment type="catalytic activity">
    <reaction evidence="1">
        <text>ATP + H2O = ADP + phosphate + H(+)</text>
        <dbReference type="Rhea" id="RHEA:13065"/>
        <dbReference type="ChEBI" id="CHEBI:15377"/>
        <dbReference type="ChEBI" id="CHEBI:15378"/>
        <dbReference type="ChEBI" id="CHEBI:30616"/>
        <dbReference type="ChEBI" id="CHEBI:43474"/>
        <dbReference type="ChEBI" id="CHEBI:456216"/>
        <dbReference type="EC" id="5.6.2.3"/>
    </reaction>
</comment>
<name>A0A0D3E8D8_BRAOL</name>
<dbReference type="EC" id="5.6.2.3" evidence="1"/>
<accession>A0A0D3E8D8</accession>
<keyword evidence="1" id="KW-0067">ATP-binding</keyword>
<dbReference type="GO" id="GO:0043139">
    <property type="term" value="F:5'-3' DNA helicase activity"/>
    <property type="evidence" value="ECO:0007669"/>
    <property type="project" value="UniProtKB-EC"/>
</dbReference>
<evidence type="ECO:0000259" key="2">
    <source>
        <dbReference type="Pfam" id="PF05970"/>
    </source>
</evidence>
<reference evidence="5 6" key="1">
    <citation type="journal article" date="2014" name="Genome Biol.">
        <title>Transcriptome and methylome profiling reveals relics of genome dominance in the mesopolyploid Brassica oleracea.</title>
        <authorList>
            <person name="Parkin I.A."/>
            <person name="Koh C."/>
            <person name="Tang H."/>
            <person name="Robinson S.J."/>
            <person name="Kagale S."/>
            <person name="Clarke W.E."/>
            <person name="Town C.D."/>
            <person name="Nixon J."/>
            <person name="Krishnakumar V."/>
            <person name="Bidwell S.L."/>
            <person name="Denoeud F."/>
            <person name="Belcram H."/>
            <person name="Links M.G."/>
            <person name="Just J."/>
            <person name="Clarke C."/>
            <person name="Bender T."/>
            <person name="Huebert T."/>
            <person name="Mason A.S."/>
            <person name="Pires J.C."/>
            <person name="Barker G."/>
            <person name="Moore J."/>
            <person name="Walley P.G."/>
            <person name="Manoli S."/>
            <person name="Batley J."/>
            <person name="Edwards D."/>
            <person name="Nelson M.N."/>
            <person name="Wang X."/>
            <person name="Paterson A.H."/>
            <person name="King G."/>
            <person name="Bancroft I."/>
            <person name="Chalhoub B."/>
            <person name="Sharpe A.G."/>
        </authorList>
    </citation>
    <scope>NUCLEOTIDE SEQUENCE</scope>
    <source>
        <strain evidence="5 6">cv. TO1000</strain>
    </source>
</reference>
<dbReference type="GO" id="GO:0000723">
    <property type="term" value="P:telomere maintenance"/>
    <property type="evidence" value="ECO:0007669"/>
    <property type="project" value="InterPro"/>
</dbReference>
<dbReference type="GO" id="GO:0006310">
    <property type="term" value="P:DNA recombination"/>
    <property type="evidence" value="ECO:0007669"/>
    <property type="project" value="UniProtKB-KW"/>
</dbReference>
<feature type="domain" description="DNA helicase Pif1-like 2B" evidence="4">
    <location>
        <begin position="1208"/>
        <end position="1253"/>
    </location>
</feature>
<dbReference type="eggNOG" id="KOG0987">
    <property type="taxonomic scope" value="Eukaryota"/>
</dbReference>
<dbReference type="FunFam" id="3.40.50.300:FF:002884">
    <property type="entry name" value="ATP-dependent DNA helicase"/>
    <property type="match status" value="1"/>
</dbReference>
<keyword evidence="1" id="KW-0234">DNA repair</keyword>
<comment type="similarity">
    <text evidence="1">Belongs to the helicase family.</text>
</comment>
<organism evidence="5 6">
    <name type="scientific">Brassica oleracea var. oleracea</name>
    <dbReference type="NCBI Taxonomy" id="109376"/>
    <lineage>
        <taxon>Eukaryota</taxon>
        <taxon>Viridiplantae</taxon>
        <taxon>Streptophyta</taxon>
        <taxon>Embryophyta</taxon>
        <taxon>Tracheophyta</taxon>
        <taxon>Spermatophyta</taxon>
        <taxon>Magnoliopsida</taxon>
        <taxon>eudicotyledons</taxon>
        <taxon>Gunneridae</taxon>
        <taxon>Pentapetalae</taxon>
        <taxon>rosids</taxon>
        <taxon>malvids</taxon>
        <taxon>Brassicales</taxon>
        <taxon>Brassicaceae</taxon>
        <taxon>Brassiceae</taxon>
        <taxon>Brassica</taxon>
    </lineage>
</organism>